<protein>
    <submittedName>
        <fullName evidence="2">Uncharacterized protein LOC111113805</fullName>
    </submittedName>
</protein>
<organism evidence="1 2">
    <name type="scientific">Crassostrea virginica</name>
    <name type="common">Eastern oyster</name>
    <dbReference type="NCBI Taxonomy" id="6565"/>
    <lineage>
        <taxon>Eukaryota</taxon>
        <taxon>Metazoa</taxon>
        <taxon>Spiralia</taxon>
        <taxon>Lophotrochozoa</taxon>
        <taxon>Mollusca</taxon>
        <taxon>Bivalvia</taxon>
        <taxon>Autobranchia</taxon>
        <taxon>Pteriomorphia</taxon>
        <taxon>Ostreida</taxon>
        <taxon>Ostreoidea</taxon>
        <taxon>Ostreidae</taxon>
        <taxon>Crassostrea</taxon>
    </lineage>
</organism>
<gene>
    <name evidence="2" type="primary">LOC111113805</name>
</gene>
<dbReference type="RefSeq" id="XP_022307804.1">
    <property type="nucleotide sequence ID" value="XM_022452096.1"/>
</dbReference>
<dbReference type="KEGG" id="cvn:111113805"/>
<accession>A0A8B8BY76</accession>
<dbReference type="AlphaFoldDB" id="A0A8B8BY76"/>
<dbReference type="OrthoDB" id="10418698at2759"/>
<sequence>MSGYSQSATWWVDLKRDVAIDHIMIYLRTENLPLGSNNEITGHHLGFFLYISNTTSRYDGVLCFRDTNFTSDTIPAVVNISCPHVGRYVIYYNERLPGHTYPSDYAQYTYTALCEVEVYGCPSPVENIPQCFRPCPENCEDCYPDSGVCKKCRPGFHGLGCELSKYATL</sequence>
<proteinExistence type="predicted"/>
<dbReference type="Proteomes" id="UP000694844">
    <property type="component" value="Chromosome 9"/>
</dbReference>
<dbReference type="GeneID" id="111113805"/>
<dbReference type="Gene3D" id="2.60.120.260">
    <property type="entry name" value="Galactose-binding domain-like"/>
    <property type="match status" value="1"/>
</dbReference>
<reference evidence="2" key="1">
    <citation type="submission" date="2025-08" db="UniProtKB">
        <authorList>
            <consortium name="RefSeq"/>
        </authorList>
    </citation>
    <scope>IDENTIFICATION</scope>
    <source>
        <tissue evidence="2">Whole sample</tissue>
    </source>
</reference>
<evidence type="ECO:0000313" key="2">
    <source>
        <dbReference type="RefSeq" id="XP_022307804.1"/>
    </source>
</evidence>
<name>A0A8B8BY76_CRAVI</name>
<dbReference type="SUPFAM" id="SSF49785">
    <property type="entry name" value="Galactose-binding domain-like"/>
    <property type="match status" value="1"/>
</dbReference>
<dbReference type="InterPro" id="IPR008979">
    <property type="entry name" value="Galactose-bd-like_sf"/>
</dbReference>
<evidence type="ECO:0000313" key="1">
    <source>
        <dbReference type="Proteomes" id="UP000694844"/>
    </source>
</evidence>
<keyword evidence="1" id="KW-1185">Reference proteome</keyword>